<name>A0AAW0DDE1_9AGAR</name>
<sequence>MANKRLMPHQIPPPPKIKLVSENAGYTPPLHPIDSDMGIADATTLILLQKMIADSYEHGRAVWKENKARCAVTGEVESAELPCGPNEAQKNVEAWLVEAGLLAPDAEDSDDEGDYNGCSSSGLPLPTLPVPPTPETPTRRPWHRRLQITIPSGKTSTLSSPASSERTLKSPRSPLSPLKLWSSIQRSTSSLPTVLLKSKRNKFKFEDIQNDPSPPSPSPSLSLSPPPSPCADRRHRKKCRSLDSAMASSSPSTPPKTKLTTPDTYAPPDTLLATAFKRAAMLGTITTEDADHIMRRMRGTPPSSSTHTHPSLNADDVFGSFTYHPATPKTKKKPKSPPHPELEFEDPASYRWPLAEAMAKQSSTPPSPPTPSCALLAAEGNSISDLRDCPDVRWYHLILLILLWHFAVVLFSAVLLFRVMWKPVVLLAGVYLGVLFFLRVASTLSFV</sequence>
<reference evidence="3 4" key="1">
    <citation type="journal article" date="2024" name="J Genomics">
        <title>Draft genome sequencing and assembly of Favolaschia claudopus CIRM-BRFM 2984 isolated from oak limbs.</title>
        <authorList>
            <person name="Navarro D."/>
            <person name="Drula E."/>
            <person name="Chaduli D."/>
            <person name="Cazenave R."/>
            <person name="Ahrendt S."/>
            <person name="Wang J."/>
            <person name="Lipzen A."/>
            <person name="Daum C."/>
            <person name="Barry K."/>
            <person name="Grigoriev I.V."/>
            <person name="Favel A."/>
            <person name="Rosso M.N."/>
            <person name="Martin F."/>
        </authorList>
    </citation>
    <scope>NUCLEOTIDE SEQUENCE [LARGE SCALE GENOMIC DNA]</scope>
    <source>
        <strain evidence="3 4">CIRM-BRFM 2984</strain>
    </source>
</reference>
<evidence type="ECO:0000313" key="3">
    <source>
        <dbReference type="EMBL" id="KAK7050616.1"/>
    </source>
</evidence>
<proteinExistence type="predicted"/>
<comment type="caution">
    <text evidence="3">The sequence shown here is derived from an EMBL/GenBank/DDBJ whole genome shotgun (WGS) entry which is preliminary data.</text>
</comment>
<protein>
    <submittedName>
        <fullName evidence="3">Uncharacterized protein</fullName>
    </submittedName>
</protein>
<feature type="compositionally biased region" description="Pro residues" evidence="1">
    <location>
        <begin position="126"/>
        <end position="135"/>
    </location>
</feature>
<evidence type="ECO:0000256" key="1">
    <source>
        <dbReference type="SAM" id="MobiDB-lite"/>
    </source>
</evidence>
<keyword evidence="2" id="KW-0472">Membrane</keyword>
<evidence type="ECO:0000313" key="4">
    <source>
        <dbReference type="Proteomes" id="UP001362999"/>
    </source>
</evidence>
<keyword evidence="2" id="KW-0812">Transmembrane</keyword>
<feature type="transmembrane region" description="Helical" evidence="2">
    <location>
        <begin position="424"/>
        <end position="446"/>
    </location>
</feature>
<feature type="compositionally biased region" description="Pro residues" evidence="1">
    <location>
        <begin position="212"/>
        <end position="229"/>
    </location>
</feature>
<feature type="compositionally biased region" description="Acidic residues" evidence="1">
    <location>
        <begin position="105"/>
        <end position="114"/>
    </location>
</feature>
<dbReference type="EMBL" id="JAWWNJ010000008">
    <property type="protein sequence ID" value="KAK7050616.1"/>
    <property type="molecule type" value="Genomic_DNA"/>
</dbReference>
<feature type="region of interest" description="Disordered" evidence="1">
    <location>
        <begin position="206"/>
        <end position="267"/>
    </location>
</feature>
<feature type="compositionally biased region" description="Low complexity" evidence="1">
    <location>
        <begin position="242"/>
        <end position="264"/>
    </location>
</feature>
<accession>A0AAW0DDE1</accession>
<dbReference type="AlphaFoldDB" id="A0AAW0DDE1"/>
<feature type="region of interest" description="Disordered" evidence="1">
    <location>
        <begin position="105"/>
        <end position="177"/>
    </location>
</feature>
<feature type="compositionally biased region" description="Polar residues" evidence="1">
    <location>
        <begin position="149"/>
        <end position="165"/>
    </location>
</feature>
<gene>
    <name evidence="3" type="ORF">R3P38DRAFT_2866123</name>
</gene>
<dbReference type="Proteomes" id="UP001362999">
    <property type="component" value="Unassembled WGS sequence"/>
</dbReference>
<keyword evidence="4" id="KW-1185">Reference proteome</keyword>
<keyword evidence="2" id="KW-1133">Transmembrane helix</keyword>
<feature type="transmembrane region" description="Helical" evidence="2">
    <location>
        <begin position="394"/>
        <end position="417"/>
    </location>
</feature>
<evidence type="ECO:0000256" key="2">
    <source>
        <dbReference type="SAM" id="Phobius"/>
    </source>
</evidence>
<organism evidence="3 4">
    <name type="scientific">Favolaschia claudopus</name>
    <dbReference type="NCBI Taxonomy" id="2862362"/>
    <lineage>
        <taxon>Eukaryota</taxon>
        <taxon>Fungi</taxon>
        <taxon>Dikarya</taxon>
        <taxon>Basidiomycota</taxon>
        <taxon>Agaricomycotina</taxon>
        <taxon>Agaricomycetes</taxon>
        <taxon>Agaricomycetidae</taxon>
        <taxon>Agaricales</taxon>
        <taxon>Marasmiineae</taxon>
        <taxon>Mycenaceae</taxon>
        <taxon>Favolaschia</taxon>
    </lineage>
</organism>